<gene>
    <name evidence="7" type="ORF">SAMN05660235_00053</name>
</gene>
<sequence>MVTMTAAAVLVVHYLFASLVGYVASFAPLAYSVIAATDVPRYPAVFLVLFLMVVSSTLTHYGNGVGPILFAKGYNDKKSWWSIGLLVTALHTVIYLTIGLVYWKFIGLWY</sequence>
<dbReference type="STRING" id="1123285.SAMN05660235_00053"/>
<evidence type="ECO:0000313" key="7">
    <source>
        <dbReference type="EMBL" id="SDE99769.1"/>
    </source>
</evidence>
<feature type="transmembrane region" description="Helical" evidence="6">
    <location>
        <begin position="83"/>
        <end position="103"/>
    </location>
</feature>
<evidence type="ECO:0000256" key="2">
    <source>
        <dbReference type="ARBA" id="ARBA00007349"/>
    </source>
</evidence>
<dbReference type="GO" id="GO:0016020">
    <property type="term" value="C:membrane"/>
    <property type="evidence" value="ECO:0007669"/>
    <property type="project" value="UniProtKB-SubCell"/>
</dbReference>
<keyword evidence="3 6" id="KW-0812">Transmembrane</keyword>
<organism evidence="7 8">
    <name type="scientific">Sporolituus thermophilus DSM 23256</name>
    <dbReference type="NCBI Taxonomy" id="1123285"/>
    <lineage>
        <taxon>Bacteria</taxon>
        <taxon>Bacillati</taxon>
        <taxon>Bacillota</taxon>
        <taxon>Negativicutes</taxon>
        <taxon>Selenomonadales</taxon>
        <taxon>Sporomusaceae</taxon>
        <taxon>Sporolituus</taxon>
    </lineage>
</organism>
<keyword evidence="8" id="KW-1185">Reference proteome</keyword>
<accession>A0A1G7HID7</accession>
<evidence type="ECO:0000313" key="8">
    <source>
        <dbReference type="Proteomes" id="UP000243333"/>
    </source>
</evidence>
<dbReference type="AlphaFoldDB" id="A0A1G7HID7"/>
<reference evidence="8" key="1">
    <citation type="submission" date="2016-10" db="EMBL/GenBank/DDBJ databases">
        <authorList>
            <person name="Varghese N."/>
            <person name="Submissions S."/>
        </authorList>
    </citation>
    <scope>NUCLEOTIDE SEQUENCE [LARGE SCALE GENOMIC DNA]</scope>
    <source>
        <strain evidence="8">DSM 23256</strain>
    </source>
</reference>
<keyword evidence="5 6" id="KW-0472">Membrane</keyword>
<comment type="subcellular location">
    <subcellularLocation>
        <location evidence="1">Membrane</location>
        <topology evidence="1">Multi-pass membrane protein</topology>
    </subcellularLocation>
</comment>
<dbReference type="RefSeq" id="WP_245690195.1">
    <property type="nucleotide sequence ID" value="NZ_FNBU01000001.1"/>
</dbReference>
<dbReference type="InterPro" id="IPR030676">
    <property type="entry name" value="CitT-rel"/>
</dbReference>
<proteinExistence type="inferred from homology"/>
<evidence type="ECO:0000256" key="1">
    <source>
        <dbReference type="ARBA" id="ARBA00004141"/>
    </source>
</evidence>
<dbReference type="InterPro" id="IPR001898">
    <property type="entry name" value="SLC13A/DASS"/>
</dbReference>
<dbReference type="Pfam" id="PF00939">
    <property type="entry name" value="Na_sulph_symp"/>
    <property type="match status" value="1"/>
</dbReference>
<evidence type="ECO:0000256" key="4">
    <source>
        <dbReference type="ARBA" id="ARBA00022989"/>
    </source>
</evidence>
<dbReference type="GO" id="GO:0022857">
    <property type="term" value="F:transmembrane transporter activity"/>
    <property type="evidence" value="ECO:0007669"/>
    <property type="project" value="InterPro"/>
</dbReference>
<comment type="similarity">
    <text evidence="2">Belongs to the SLC13A/DASS transporter (TC 2.A.47) family. DIT1 subfamily.</text>
</comment>
<evidence type="ECO:0000256" key="3">
    <source>
        <dbReference type="ARBA" id="ARBA00022692"/>
    </source>
</evidence>
<dbReference type="PANTHER" id="PTHR42826">
    <property type="entry name" value="DICARBOXYLATE TRANSPORTER 2.1, CHLOROPLASTIC"/>
    <property type="match status" value="1"/>
</dbReference>
<dbReference type="Proteomes" id="UP000243333">
    <property type="component" value="Unassembled WGS sequence"/>
</dbReference>
<name>A0A1G7HID7_9FIRM</name>
<dbReference type="EMBL" id="FNBU01000001">
    <property type="protein sequence ID" value="SDE99769.1"/>
    <property type="molecule type" value="Genomic_DNA"/>
</dbReference>
<protein>
    <submittedName>
        <fullName evidence="7">Sodium:sulfate symporter transmembrane region</fullName>
    </submittedName>
</protein>
<evidence type="ECO:0000256" key="6">
    <source>
        <dbReference type="SAM" id="Phobius"/>
    </source>
</evidence>
<evidence type="ECO:0000256" key="5">
    <source>
        <dbReference type="ARBA" id="ARBA00023136"/>
    </source>
</evidence>
<feature type="transmembrane region" description="Helical" evidence="6">
    <location>
        <begin position="45"/>
        <end position="71"/>
    </location>
</feature>
<keyword evidence="4 6" id="KW-1133">Transmembrane helix</keyword>